<dbReference type="GeneID" id="115625919"/>
<keyword evidence="2" id="KW-0863">Zinc-finger</keyword>
<dbReference type="Pfam" id="PF14768">
    <property type="entry name" value="RPA_interact_C"/>
    <property type="match status" value="1"/>
</dbReference>
<dbReference type="PANTHER" id="PTHR31742">
    <property type="entry name" value="RPA-INTERACTING PROTEIN RPAIN"/>
    <property type="match status" value="1"/>
</dbReference>
<dbReference type="PANTHER" id="PTHR31742:SF1">
    <property type="entry name" value="RPA-INTERACTING PROTEIN"/>
    <property type="match status" value="1"/>
</dbReference>
<name>A0A6J2TPG5_DROLE</name>
<dbReference type="GO" id="GO:0008270">
    <property type="term" value="F:zinc ion binding"/>
    <property type="evidence" value="ECO:0007669"/>
    <property type="project" value="UniProtKB-KW"/>
</dbReference>
<dbReference type="GO" id="GO:0006606">
    <property type="term" value="P:protein import into nucleus"/>
    <property type="evidence" value="ECO:0007669"/>
    <property type="project" value="TreeGrafter"/>
</dbReference>
<dbReference type="Proteomes" id="UP000504634">
    <property type="component" value="Unplaced"/>
</dbReference>
<evidence type="ECO:0000256" key="1">
    <source>
        <dbReference type="ARBA" id="ARBA00022723"/>
    </source>
</evidence>
<dbReference type="CTD" id="34351"/>
<evidence type="ECO:0000313" key="6">
    <source>
        <dbReference type="RefSeq" id="XP_030377013.1"/>
    </source>
</evidence>
<organism evidence="5 6">
    <name type="scientific">Drosophila lebanonensis</name>
    <name type="common">Fruit fly</name>
    <name type="synonym">Scaptodrosophila lebanonensis</name>
    <dbReference type="NCBI Taxonomy" id="7225"/>
    <lineage>
        <taxon>Eukaryota</taxon>
        <taxon>Metazoa</taxon>
        <taxon>Ecdysozoa</taxon>
        <taxon>Arthropoda</taxon>
        <taxon>Hexapoda</taxon>
        <taxon>Insecta</taxon>
        <taxon>Pterygota</taxon>
        <taxon>Neoptera</taxon>
        <taxon>Endopterygota</taxon>
        <taxon>Diptera</taxon>
        <taxon>Brachycera</taxon>
        <taxon>Muscomorpha</taxon>
        <taxon>Ephydroidea</taxon>
        <taxon>Drosophilidae</taxon>
        <taxon>Scaptodrosophila</taxon>
    </lineage>
</organism>
<evidence type="ECO:0000259" key="4">
    <source>
        <dbReference type="Pfam" id="PF14768"/>
    </source>
</evidence>
<protein>
    <submittedName>
        <fullName evidence="6">RIP-like protein</fullName>
    </submittedName>
</protein>
<gene>
    <name evidence="6" type="primary">LOC115625919</name>
</gene>
<sequence length="199" mass="23299">MECPRSPVFHTSVEQKRHAQNVARKQRMGSTKLRELLREKCRIRVLNARRECLDQSRSLHLSEFNDLLLLELKELQLDIELDEKVREELLAEMNEWHALEMQELENMYAEETDEDTTTVICPVCLKKPLQRLPPASYKCECGVRFEHAADIQKLRRLLQEKIDAHELSCTQALRFFIEPVMNEMSLAAMCGSCDYMCTI</sequence>
<reference evidence="6" key="1">
    <citation type="submission" date="2025-08" db="UniProtKB">
        <authorList>
            <consortium name="RefSeq"/>
        </authorList>
    </citation>
    <scope>IDENTIFICATION</scope>
    <source>
        <strain evidence="6">11010-0011.00</strain>
        <tissue evidence="6">Whole body</tissue>
    </source>
</reference>
<dbReference type="InterPro" id="IPR028156">
    <property type="entry name" value="RIP"/>
</dbReference>
<accession>A0A6J2TPG5</accession>
<evidence type="ECO:0000256" key="3">
    <source>
        <dbReference type="ARBA" id="ARBA00022833"/>
    </source>
</evidence>
<dbReference type="GO" id="GO:0005634">
    <property type="term" value="C:nucleus"/>
    <property type="evidence" value="ECO:0007669"/>
    <property type="project" value="TreeGrafter"/>
</dbReference>
<evidence type="ECO:0000256" key="2">
    <source>
        <dbReference type="ARBA" id="ARBA00022771"/>
    </source>
</evidence>
<dbReference type="OrthoDB" id="435311at2759"/>
<dbReference type="InterPro" id="IPR028159">
    <property type="entry name" value="RPA_interact_C_dom"/>
</dbReference>
<proteinExistence type="predicted"/>
<feature type="domain" description="RPA-interacting protein C-terminal" evidence="4">
    <location>
        <begin position="120"/>
        <end position="197"/>
    </location>
</feature>
<dbReference type="AlphaFoldDB" id="A0A6J2TPG5"/>
<keyword evidence="5" id="KW-1185">Reference proteome</keyword>
<keyword evidence="1" id="KW-0479">Metal-binding</keyword>
<keyword evidence="3" id="KW-0862">Zinc</keyword>
<dbReference type="RefSeq" id="XP_030377013.1">
    <property type="nucleotide sequence ID" value="XM_030521153.1"/>
</dbReference>
<evidence type="ECO:0000313" key="5">
    <source>
        <dbReference type="Proteomes" id="UP000504634"/>
    </source>
</evidence>